<dbReference type="EMBL" id="JBHUIY010000010">
    <property type="protein sequence ID" value="MFD2233558.1"/>
    <property type="molecule type" value="Genomic_DNA"/>
</dbReference>
<organism evidence="2 3">
    <name type="scientific">Phaeospirillum tilakii</name>
    <dbReference type="NCBI Taxonomy" id="741673"/>
    <lineage>
        <taxon>Bacteria</taxon>
        <taxon>Pseudomonadati</taxon>
        <taxon>Pseudomonadota</taxon>
        <taxon>Alphaproteobacteria</taxon>
        <taxon>Rhodospirillales</taxon>
        <taxon>Rhodospirillaceae</taxon>
        <taxon>Phaeospirillum</taxon>
    </lineage>
</organism>
<evidence type="ECO:0000313" key="3">
    <source>
        <dbReference type="Proteomes" id="UP001597296"/>
    </source>
</evidence>
<dbReference type="Proteomes" id="UP001597296">
    <property type="component" value="Unassembled WGS sequence"/>
</dbReference>
<dbReference type="RefSeq" id="WP_377315348.1">
    <property type="nucleotide sequence ID" value="NZ_JBHUIY010000010.1"/>
</dbReference>
<feature type="chain" id="PRO_5045419296" description="Lipoprotein" evidence="1">
    <location>
        <begin position="29"/>
        <end position="189"/>
    </location>
</feature>
<keyword evidence="1" id="KW-0732">Signal</keyword>
<evidence type="ECO:0000313" key="2">
    <source>
        <dbReference type="EMBL" id="MFD2233558.1"/>
    </source>
</evidence>
<evidence type="ECO:0000256" key="1">
    <source>
        <dbReference type="SAM" id="SignalP"/>
    </source>
</evidence>
<protein>
    <recommendedName>
        <fullName evidence="4">Lipoprotein</fullName>
    </recommendedName>
</protein>
<keyword evidence="3" id="KW-1185">Reference proteome</keyword>
<proteinExistence type="predicted"/>
<reference evidence="3" key="1">
    <citation type="journal article" date="2019" name="Int. J. Syst. Evol. Microbiol.">
        <title>The Global Catalogue of Microorganisms (GCM) 10K type strain sequencing project: providing services to taxonomists for standard genome sequencing and annotation.</title>
        <authorList>
            <consortium name="The Broad Institute Genomics Platform"/>
            <consortium name="The Broad Institute Genome Sequencing Center for Infectious Disease"/>
            <person name="Wu L."/>
            <person name="Ma J."/>
        </authorList>
    </citation>
    <scope>NUCLEOTIDE SEQUENCE [LARGE SCALE GENOMIC DNA]</scope>
    <source>
        <strain evidence="3">KCTC 15012</strain>
    </source>
</reference>
<sequence length="189" mass="19812">MNGSARKRGAVAAAVGLALLTGLGGCQTANDVAMKVGAPPEGAVKLRALETRRFDTTDEKAMLTAASQTLQDLGFTLTESAVDLGVLVASKQRDAEEAGEVAGRVALSLALALLGSYQPPDWDKDQTIIVMVVTNPAGSGGQLDVRVSFDRTIRTHQGLTRTERLDDPAIYQGFFAKLSGGVFLEGHAL</sequence>
<dbReference type="PROSITE" id="PS51257">
    <property type="entry name" value="PROKAR_LIPOPROTEIN"/>
    <property type="match status" value="1"/>
</dbReference>
<accession>A0ABW5CC12</accession>
<name>A0ABW5CC12_9PROT</name>
<feature type="signal peptide" evidence="1">
    <location>
        <begin position="1"/>
        <end position="28"/>
    </location>
</feature>
<evidence type="ECO:0008006" key="4">
    <source>
        <dbReference type="Google" id="ProtNLM"/>
    </source>
</evidence>
<gene>
    <name evidence="2" type="ORF">ACFSNB_07050</name>
</gene>
<comment type="caution">
    <text evidence="2">The sequence shown here is derived from an EMBL/GenBank/DDBJ whole genome shotgun (WGS) entry which is preliminary data.</text>
</comment>